<dbReference type="InterPro" id="IPR000620">
    <property type="entry name" value="EamA_dom"/>
</dbReference>
<feature type="transmembrane region" description="Helical" evidence="6">
    <location>
        <begin position="124"/>
        <end position="141"/>
    </location>
</feature>
<organism evidence="8 9">
    <name type="scientific">Flavobacterium bernardetii</name>
    <dbReference type="NCBI Taxonomy" id="2813823"/>
    <lineage>
        <taxon>Bacteria</taxon>
        <taxon>Pseudomonadati</taxon>
        <taxon>Bacteroidota</taxon>
        <taxon>Flavobacteriia</taxon>
        <taxon>Flavobacteriales</taxon>
        <taxon>Flavobacteriaceae</taxon>
        <taxon>Flavobacterium</taxon>
    </lineage>
</organism>
<evidence type="ECO:0000256" key="3">
    <source>
        <dbReference type="ARBA" id="ARBA00022692"/>
    </source>
</evidence>
<name>A0ABR7J0L7_9FLAO</name>
<dbReference type="EMBL" id="JACRUN010000006">
    <property type="protein sequence ID" value="MBC5835292.1"/>
    <property type="molecule type" value="Genomic_DNA"/>
</dbReference>
<evidence type="ECO:0000259" key="7">
    <source>
        <dbReference type="Pfam" id="PF00892"/>
    </source>
</evidence>
<proteinExistence type="inferred from homology"/>
<evidence type="ECO:0000256" key="6">
    <source>
        <dbReference type="SAM" id="Phobius"/>
    </source>
</evidence>
<keyword evidence="4 6" id="KW-1133">Transmembrane helix</keyword>
<evidence type="ECO:0000256" key="1">
    <source>
        <dbReference type="ARBA" id="ARBA00004141"/>
    </source>
</evidence>
<dbReference type="InterPro" id="IPR037185">
    <property type="entry name" value="EmrE-like"/>
</dbReference>
<dbReference type="RefSeq" id="WP_166125675.1">
    <property type="nucleotide sequence ID" value="NZ_JAANOQ010000002.1"/>
</dbReference>
<feature type="domain" description="EamA" evidence="7">
    <location>
        <begin position="155"/>
        <end position="292"/>
    </location>
</feature>
<accession>A0ABR7J0L7</accession>
<keyword evidence="9" id="KW-1185">Reference proteome</keyword>
<dbReference type="Pfam" id="PF00892">
    <property type="entry name" value="EamA"/>
    <property type="match status" value="2"/>
</dbReference>
<feature type="transmembrane region" description="Helical" evidence="6">
    <location>
        <begin position="185"/>
        <end position="207"/>
    </location>
</feature>
<feature type="transmembrane region" description="Helical" evidence="6">
    <location>
        <begin position="274"/>
        <end position="293"/>
    </location>
</feature>
<feature type="transmembrane region" description="Helical" evidence="6">
    <location>
        <begin position="69"/>
        <end position="90"/>
    </location>
</feature>
<dbReference type="InterPro" id="IPR050638">
    <property type="entry name" value="AA-Vitamin_Transporters"/>
</dbReference>
<keyword evidence="3 6" id="KW-0812">Transmembrane</keyword>
<evidence type="ECO:0000256" key="4">
    <source>
        <dbReference type="ARBA" id="ARBA00022989"/>
    </source>
</evidence>
<feature type="transmembrane region" description="Helical" evidence="6">
    <location>
        <begin position="153"/>
        <end position="173"/>
    </location>
</feature>
<comment type="subcellular location">
    <subcellularLocation>
        <location evidence="1">Membrane</location>
        <topology evidence="1">Multi-pass membrane protein</topology>
    </subcellularLocation>
</comment>
<feature type="transmembrane region" description="Helical" evidence="6">
    <location>
        <begin position="37"/>
        <end position="57"/>
    </location>
</feature>
<comment type="caution">
    <text evidence="8">The sequence shown here is derived from an EMBL/GenBank/DDBJ whole genome shotgun (WGS) entry which is preliminary data.</text>
</comment>
<feature type="transmembrane region" description="Helical" evidence="6">
    <location>
        <begin position="9"/>
        <end position="31"/>
    </location>
</feature>
<dbReference type="PANTHER" id="PTHR32322">
    <property type="entry name" value="INNER MEMBRANE TRANSPORTER"/>
    <property type="match status" value="1"/>
</dbReference>
<feature type="transmembrane region" description="Helical" evidence="6">
    <location>
        <begin position="250"/>
        <end position="268"/>
    </location>
</feature>
<evidence type="ECO:0000256" key="5">
    <source>
        <dbReference type="ARBA" id="ARBA00023136"/>
    </source>
</evidence>
<evidence type="ECO:0000313" key="9">
    <source>
        <dbReference type="Proteomes" id="UP000605990"/>
    </source>
</evidence>
<evidence type="ECO:0000256" key="2">
    <source>
        <dbReference type="ARBA" id="ARBA00007362"/>
    </source>
</evidence>
<protein>
    <submittedName>
        <fullName evidence="8">EamA family transporter</fullName>
    </submittedName>
</protein>
<feature type="domain" description="EamA" evidence="7">
    <location>
        <begin position="10"/>
        <end position="141"/>
    </location>
</feature>
<gene>
    <name evidence="8" type="ORF">H8R27_10375</name>
</gene>
<comment type="similarity">
    <text evidence="2">Belongs to the EamA transporter family.</text>
</comment>
<evidence type="ECO:0000313" key="8">
    <source>
        <dbReference type="EMBL" id="MBC5835292.1"/>
    </source>
</evidence>
<keyword evidence="5 6" id="KW-0472">Membrane</keyword>
<feature type="transmembrane region" description="Helical" evidence="6">
    <location>
        <begin position="96"/>
        <end position="117"/>
    </location>
</feature>
<dbReference type="SUPFAM" id="SSF103481">
    <property type="entry name" value="Multidrug resistance efflux transporter EmrE"/>
    <property type="match status" value="2"/>
</dbReference>
<reference evidence="8 9" key="1">
    <citation type="submission" date="2020-08" db="EMBL/GenBank/DDBJ databases">
        <title>Description of novel Flavobacterium F-408 isolate.</title>
        <authorList>
            <person name="Saticioglu I.B."/>
            <person name="Duman M."/>
            <person name="Altun S."/>
        </authorList>
    </citation>
    <scope>NUCLEOTIDE SEQUENCE [LARGE SCALE GENOMIC DNA]</scope>
    <source>
        <strain evidence="8 9">F-408</strain>
    </source>
</reference>
<sequence length="297" mass="33038">MPKNLDVKLILSMIIVGLVWGTTFLGISVAVETIPPWYSTTIRNFIAASIIFIILLFQKEFKWIGWKSLKQQLILSVLMLVFANGFTTVAEQTLPSGLTSIISAINPVIIFLLSIGFQLQKPTIKGFLGVLLGFSGVLFIFKDGLGDILNPNYKTGVLFLSIAILSWGFGTIYSKKISSQPNNLMLNLFYQFILAAAIQIVISLILYPNSEIETWSIKSMAAVIYLAVFGSVVAMFSYQYALQRVTPIQVSILTYVNTIIAVFLGWYLNHEVVTKDFIIAVILIIIGVFVINYKGKK</sequence>
<dbReference type="Proteomes" id="UP000605990">
    <property type="component" value="Unassembled WGS sequence"/>
</dbReference>
<dbReference type="PANTHER" id="PTHR32322:SF2">
    <property type="entry name" value="EAMA DOMAIN-CONTAINING PROTEIN"/>
    <property type="match status" value="1"/>
</dbReference>
<feature type="transmembrane region" description="Helical" evidence="6">
    <location>
        <begin position="219"/>
        <end position="238"/>
    </location>
</feature>